<dbReference type="Pfam" id="PF00072">
    <property type="entry name" value="Response_reg"/>
    <property type="match status" value="1"/>
</dbReference>
<evidence type="ECO:0000259" key="11">
    <source>
        <dbReference type="PROSITE" id="PS50113"/>
    </source>
</evidence>
<organism evidence="12 13">
    <name type="scientific">Dehalogenimonas formicexedens</name>
    <dbReference type="NCBI Taxonomy" id="1839801"/>
    <lineage>
        <taxon>Bacteria</taxon>
        <taxon>Bacillati</taxon>
        <taxon>Chloroflexota</taxon>
        <taxon>Dehalococcoidia</taxon>
        <taxon>Dehalococcoidales</taxon>
        <taxon>Dehalococcoidaceae</taxon>
        <taxon>Dehalogenimonas</taxon>
    </lineage>
</organism>
<keyword evidence="13" id="KW-1185">Reference proteome</keyword>
<dbReference type="PROSITE" id="PS50113">
    <property type="entry name" value="PAC"/>
    <property type="match status" value="2"/>
</dbReference>
<feature type="modified residue" description="4-aspartylphosphate" evidence="7">
    <location>
        <position position="931"/>
    </location>
</feature>
<feature type="domain" description="Response regulatory" evidence="9">
    <location>
        <begin position="882"/>
        <end position="998"/>
    </location>
</feature>
<dbReference type="PROSITE" id="PS50112">
    <property type="entry name" value="PAS"/>
    <property type="match status" value="3"/>
</dbReference>
<evidence type="ECO:0000256" key="2">
    <source>
        <dbReference type="ARBA" id="ARBA00012438"/>
    </source>
</evidence>
<dbReference type="Pfam" id="PF00512">
    <property type="entry name" value="HisKA"/>
    <property type="match status" value="1"/>
</dbReference>
<dbReference type="SUPFAM" id="SSF47384">
    <property type="entry name" value="Homodimeric domain of signal transducing histidine kinase"/>
    <property type="match status" value="1"/>
</dbReference>
<dbReference type="PRINTS" id="PR00344">
    <property type="entry name" value="BCTRLSENSOR"/>
</dbReference>
<dbReference type="CDD" id="cd00156">
    <property type="entry name" value="REC"/>
    <property type="match status" value="1"/>
</dbReference>
<gene>
    <name evidence="12" type="ORF">Dform_01355</name>
</gene>
<dbReference type="InterPro" id="IPR001610">
    <property type="entry name" value="PAC"/>
</dbReference>
<sequence length="1002" mass="112951">MVSSHENLREVEFLEHIVNSTAACVAVVEGRELRYTLVNSKFQEFHPQPLTGRRYRDAFPEAAAAGAEAKMLAVLETGEPWDVVNYPAKVPLKPDAVWEGRVVRLTVTEGREPSLLAVFWDVTERAKAEEESLAKTRLNQILLDAFPCVALLLRPESHVIVAMNKKAALEGCVIGQTCYGSWAKRSTPCPWCLAPVVWKTGKPQSSEPSDGGITWDAHWIRISEDLYMHFAFDITDRRKVEKALIESETKYRELFENAQIGMFISRLDGSEMLDANERYLEMLGLSRAEFIGKPSRDFWANPLQREKMVNILKSEGRVTNFECQLITKHNGVRDFLTSLTLNPDNKTLHGSIIDITERKKAEDDLNESEHFTRTLLNTTPELIYVHDIRTNSNVYANRSVMDFLGYTSGEVQAMGSSLFNNILHPDDANLVAVHHSRCAHASDDDILELTYRMKNRDGKWRYLRSRDVPFRRDTVGNVTQILGVTEDITEQLMKSRMVEESEAKFRAVFENAHEGIVLIDYESGTIVDCNPEYERQTGRDQATLKKMKIWEIRPPDQKEQNKVIFERIKKTGGGRSSETGYQRPDGTIIPIEFTSSIVEMSGRKYFLGVTRDISEKKKAEIEQQRFRDKAEMAARLAAVGEMASGIAHEINNPLTGVVGFSELLVERDDLPDEVREDLKIIRDGGRRVKEIVGRMLTFARQQKPLRVASSITELIDNTLEIRSYVLKTANIEVIKDYSPNLPWLIVDPGQLQQVFLNIIVNAEYAMKQAHNRGKLTIKAENCGEIVRFSFTDDGPGMSRETLSKLFQPFFTTKAPGEGTGLGLALSYGIIKEHDGTIKAESSEGCGSTFVIDLPIGFSVLPVQEGDSTNPVASIRFASSNSRVLVIDDEDTVRSVTKAILERNGYDTATEPDPLVALERLKTEHFDAVLCDIRIPDLSGMELYERLIRENPELAKKVIFITGDVSDAATREYLESHDIPFITKPFDQDSLLNKIWDITSKGG</sequence>
<evidence type="ECO:0000256" key="1">
    <source>
        <dbReference type="ARBA" id="ARBA00000085"/>
    </source>
</evidence>
<evidence type="ECO:0000256" key="7">
    <source>
        <dbReference type="PROSITE-ProRule" id="PRU00169"/>
    </source>
</evidence>
<dbReference type="InterPro" id="IPR000700">
    <property type="entry name" value="PAS-assoc_C"/>
</dbReference>
<feature type="domain" description="PAS" evidence="10">
    <location>
        <begin position="247"/>
        <end position="293"/>
    </location>
</feature>
<keyword evidence="6" id="KW-0902">Two-component regulatory system</keyword>
<keyword evidence="5" id="KW-0418">Kinase</keyword>
<dbReference type="Gene3D" id="3.30.450.20">
    <property type="entry name" value="PAS domain"/>
    <property type="match status" value="4"/>
</dbReference>
<name>A0A1P8F877_9CHLR</name>
<dbReference type="InterPro" id="IPR004358">
    <property type="entry name" value="Sig_transdc_His_kin-like_C"/>
</dbReference>
<evidence type="ECO:0000256" key="6">
    <source>
        <dbReference type="ARBA" id="ARBA00023012"/>
    </source>
</evidence>
<evidence type="ECO:0000256" key="5">
    <source>
        <dbReference type="ARBA" id="ARBA00022777"/>
    </source>
</evidence>
<feature type="domain" description="PAC" evidence="11">
    <location>
        <begin position="447"/>
        <end position="500"/>
    </location>
</feature>
<evidence type="ECO:0000313" key="12">
    <source>
        <dbReference type="EMBL" id="APV44679.1"/>
    </source>
</evidence>
<dbReference type="AlphaFoldDB" id="A0A1P8F877"/>
<dbReference type="Pfam" id="PF08447">
    <property type="entry name" value="PAS_3"/>
    <property type="match status" value="1"/>
</dbReference>
<feature type="domain" description="Histidine kinase" evidence="8">
    <location>
        <begin position="645"/>
        <end position="857"/>
    </location>
</feature>
<protein>
    <recommendedName>
        <fullName evidence="2">histidine kinase</fullName>
        <ecNumber evidence="2">2.7.13.3</ecNumber>
    </recommendedName>
</protein>
<dbReference type="SMART" id="SM00388">
    <property type="entry name" value="HisKA"/>
    <property type="match status" value="1"/>
</dbReference>
<dbReference type="InterPro" id="IPR035965">
    <property type="entry name" value="PAS-like_dom_sf"/>
</dbReference>
<dbReference type="InterPro" id="IPR052162">
    <property type="entry name" value="Sensor_kinase/Photoreceptor"/>
</dbReference>
<dbReference type="RefSeq" id="WP_076004339.1">
    <property type="nucleotide sequence ID" value="NZ_CP018258.1"/>
</dbReference>
<dbReference type="STRING" id="1839801.Dform_01355"/>
<accession>A0A1P8F877</accession>
<dbReference type="Gene3D" id="1.10.287.130">
    <property type="match status" value="1"/>
</dbReference>
<dbReference type="CDD" id="cd00082">
    <property type="entry name" value="HisKA"/>
    <property type="match status" value="1"/>
</dbReference>
<reference evidence="13" key="1">
    <citation type="submission" date="2016-11" db="EMBL/GenBank/DDBJ databases">
        <title>Dehalogenimonas formicexedens sp. nov., a chlorinated alkane respiring bacterium isolated from contaminated groundwater.</title>
        <authorList>
            <person name="Key T.A."/>
            <person name="Bowman K.S."/>
            <person name="Lee I."/>
            <person name="Chun J."/>
            <person name="Albuquerque L."/>
            <person name="da Costa M.S."/>
            <person name="Rainey F.A."/>
            <person name="Moe W.M."/>
        </authorList>
    </citation>
    <scope>NUCLEOTIDE SEQUENCE [LARGE SCALE GENOMIC DNA]</scope>
    <source>
        <strain evidence="13">NSZ-14</strain>
    </source>
</reference>
<evidence type="ECO:0000256" key="4">
    <source>
        <dbReference type="ARBA" id="ARBA00022679"/>
    </source>
</evidence>
<dbReference type="PROSITE" id="PS50110">
    <property type="entry name" value="RESPONSE_REGULATORY"/>
    <property type="match status" value="1"/>
</dbReference>
<dbReference type="EC" id="2.7.13.3" evidence="2"/>
<dbReference type="SUPFAM" id="SSF55874">
    <property type="entry name" value="ATPase domain of HSP90 chaperone/DNA topoisomerase II/histidine kinase"/>
    <property type="match status" value="1"/>
</dbReference>
<evidence type="ECO:0000313" key="13">
    <source>
        <dbReference type="Proteomes" id="UP000185934"/>
    </source>
</evidence>
<dbReference type="InterPro" id="IPR003661">
    <property type="entry name" value="HisK_dim/P_dom"/>
</dbReference>
<evidence type="ECO:0000259" key="9">
    <source>
        <dbReference type="PROSITE" id="PS50110"/>
    </source>
</evidence>
<dbReference type="CDD" id="cd00130">
    <property type="entry name" value="PAS"/>
    <property type="match status" value="3"/>
</dbReference>
<comment type="catalytic activity">
    <reaction evidence="1">
        <text>ATP + protein L-histidine = ADP + protein N-phospho-L-histidine.</text>
        <dbReference type="EC" id="2.7.13.3"/>
    </reaction>
</comment>
<dbReference type="Gene3D" id="3.40.50.2300">
    <property type="match status" value="1"/>
</dbReference>
<dbReference type="InterPro" id="IPR013767">
    <property type="entry name" value="PAS_fold"/>
</dbReference>
<dbReference type="InterPro" id="IPR011006">
    <property type="entry name" value="CheY-like_superfamily"/>
</dbReference>
<dbReference type="InterPro" id="IPR001789">
    <property type="entry name" value="Sig_transdc_resp-reg_receiver"/>
</dbReference>
<dbReference type="SMART" id="SM00091">
    <property type="entry name" value="PAS"/>
    <property type="match status" value="4"/>
</dbReference>
<dbReference type="GO" id="GO:0006355">
    <property type="term" value="P:regulation of DNA-templated transcription"/>
    <property type="evidence" value="ECO:0007669"/>
    <property type="project" value="InterPro"/>
</dbReference>
<feature type="domain" description="PAS" evidence="10">
    <location>
        <begin position="501"/>
        <end position="572"/>
    </location>
</feature>
<evidence type="ECO:0000259" key="8">
    <source>
        <dbReference type="PROSITE" id="PS50109"/>
    </source>
</evidence>
<dbReference type="InterPro" id="IPR003594">
    <property type="entry name" value="HATPase_dom"/>
</dbReference>
<dbReference type="Pfam" id="PF02518">
    <property type="entry name" value="HATPase_c"/>
    <property type="match status" value="1"/>
</dbReference>
<dbReference type="KEGG" id="dfo:Dform_01355"/>
<dbReference type="Pfam" id="PF08448">
    <property type="entry name" value="PAS_4"/>
    <property type="match status" value="1"/>
</dbReference>
<dbReference type="SMART" id="SM00387">
    <property type="entry name" value="HATPase_c"/>
    <property type="match status" value="1"/>
</dbReference>
<dbReference type="SUPFAM" id="SSF55785">
    <property type="entry name" value="PYP-like sensor domain (PAS domain)"/>
    <property type="match status" value="4"/>
</dbReference>
<dbReference type="PROSITE" id="PS50109">
    <property type="entry name" value="HIS_KIN"/>
    <property type="match status" value="1"/>
</dbReference>
<dbReference type="SMART" id="SM00448">
    <property type="entry name" value="REC"/>
    <property type="match status" value="1"/>
</dbReference>
<dbReference type="InterPro" id="IPR005467">
    <property type="entry name" value="His_kinase_dom"/>
</dbReference>
<dbReference type="PANTHER" id="PTHR43304">
    <property type="entry name" value="PHYTOCHROME-LIKE PROTEIN CPH1"/>
    <property type="match status" value="1"/>
</dbReference>
<proteinExistence type="predicted"/>
<dbReference type="InterPro" id="IPR036097">
    <property type="entry name" value="HisK_dim/P_sf"/>
</dbReference>
<keyword evidence="3 7" id="KW-0597">Phosphoprotein</keyword>
<dbReference type="SUPFAM" id="SSF52172">
    <property type="entry name" value="CheY-like"/>
    <property type="match status" value="1"/>
</dbReference>
<keyword evidence="4" id="KW-0808">Transferase</keyword>
<dbReference type="EMBL" id="CP018258">
    <property type="protein sequence ID" value="APV44679.1"/>
    <property type="molecule type" value="Genomic_DNA"/>
</dbReference>
<feature type="domain" description="PAS" evidence="10">
    <location>
        <begin position="368"/>
        <end position="427"/>
    </location>
</feature>
<dbReference type="Pfam" id="PF13188">
    <property type="entry name" value="PAS_8"/>
    <property type="match status" value="1"/>
</dbReference>
<dbReference type="InterPro" id="IPR036890">
    <property type="entry name" value="HATPase_C_sf"/>
</dbReference>
<dbReference type="InterPro" id="IPR013655">
    <property type="entry name" value="PAS_fold_3"/>
</dbReference>
<dbReference type="Gene3D" id="3.30.565.10">
    <property type="entry name" value="Histidine kinase-like ATPase, C-terminal domain"/>
    <property type="match status" value="1"/>
</dbReference>
<dbReference type="PANTHER" id="PTHR43304:SF1">
    <property type="entry name" value="PAC DOMAIN-CONTAINING PROTEIN"/>
    <property type="match status" value="1"/>
</dbReference>
<dbReference type="OrthoDB" id="9767900at2"/>
<evidence type="ECO:0000256" key="3">
    <source>
        <dbReference type="ARBA" id="ARBA00022553"/>
    </source>
</evidence>
<dbReference type="NCBIfam" id="TIGR00229">
    <property type="entry name" value="sensory_box"/>
    <property type="match status" value="3"/>
</dbReference>
<dbReference type="SMART" id="SM00086">
    <property type="entry name" value="PAC"/>
    <property type="match status" value="3"/>
</dbReference>
<dbReference type="InterPro" id="IPR000014">
    <property type="entry name" value="PAS"/>
</dbReference>
<dbReference type="InterPro" id="IPR013656">
    <property type="entry name" value="PAS_4"/>
</dbReference>
<evidence type="ECO:0000259" key="10">
    <source>
        <dbReference type="PROSITE" id="PS50112"/>
    </source>
</evidence>
<dbReference type="Pfam" id="PF00989">
    <property type="entry name" value="PAS"/>
    <property type="match status" value="1"/>
</dbReference>
<feature type="domain" description="PAC" evidence="11">
    <location>
        <begin position="575"/>
        <end position="625"/>
    </location>
</feature>
<dbReference type="Proteomes" id="UP000185934">
    <property type="component" value="Chromosome"/>
</dbReference>
<dbReference type="GO" id="GO:0000155">
    <property type="term" value="F:phosphorelay sensor kinase activity"/>
    <property type="evidence" value="ECO:0007669"/>
    <property type="project" value="InterPro"/>
</dbReference>